<evidence type="ECO:0000256" key="5">
    <source>
        <dbReference type="SAM" id="Phobius"/>
    </source>
</evidence>
<dbReference type="GO" id="GO:0016020">
    <property type="term" value="C:membrane"/>
    <property type="evidence" value="ECO:0007669"/>
    <property type="project" value="UniProtKB-SubCell"/>
</dbReference>
<dbReference type="RefSeq" id="WP_087099377.1">
    <property type="nucleotide sequence ID" value="NZ_CP066179.1"/>
</dbReference>
<reference evidence="7 8" key="1">
    <citation type="submission" date="2016-08" db="EMBL/GenBank/DDBJ databases">
        <authorList>
            <person name="Loux V."/>
            <person name="Rue O."/>
        </authorList>
    </citation>
    <scope>NUCLEOTIDE SEQUENCE [LARGE SCALE GENOMIC DNA]</scope>
    <source>
        <strain evidence="7 8">AFSSA_08CEB44bac</strain>
    </source>
</reference>
<proteinExistence type="predicted"/>
<feature type="transmembrane region" description="Helical" evidence="5">
    <location>
        <begin position="166"/>
        <end position="189"/>
    </location>
</feature>
<keyword evidence="4 5" id="KW-0472">Membrane</keyword>
<feature type="transmembrane region" description="Helical" evidence="5">
    <location>
        <begin position="201"/>
        <end position="224"/>
    </location>
</feature>
<feature type="transmembrane region" description="Helical" evidence="5">
    <location>
        <begin position="37"/>
        <end position="60"/>
    </location>
</feature>
<dbReference type="InterPro" id="IPR006977">
    <property type="entry name" value="Yip1_dom"/>
</dbReference>
<sequence>MEPNVNTQDASGKKPSLFGMITSPSVQFERMKTKSPVWGAFFLFVIITTIVASITTYQAMNNPEVLANIPDLETAKMAGYFGIGLGAIGGLIGTVIWFFVAAGIYKIIMMFMGNDTPYMKVLSIYLYTYTIAILGAIINLILKLIIGGSAETSYTSLAPLFEPGTYLHGAASAFEVFSIWGLVVMGLGLQIVAGLSKKQATTIIVIFFILSVAFSSLSGIASSFSNLGQ</sequence>
<evidence type="ECO:0000259" key="6">
    <source>
        <dbReference type="Pfam" id="PF04893"/>
    </source>
</evidence>
<evidence type="ECO:0000313" key="7">
    <source>
        <dbReference type="EMBL" id="SCM06472.1"/>
    </source>
</evidence>
<name>A0AAX2CNJ7_9BACI</name>
<evidence type="ECO:0000256" key="3">
    <source>
        <dbReference type="ARBA" id="ARBA00022989"/>
    </source>
</evidence>
<dbReference type="EMBL" id="FMIK01000063">
    <property type="protein sequence ID" value="SCM06472.1"/>
    <property type="molecule type" value="Genomic_DNA"/>
</dbReference>
<feature type="transmembrane region" description="Helical" evidence="5">
    <location>
        <begin position="80"/>
        <end position="105"/>
    </location>
</feature>
<evidence type="ECO:0000256" key="2">
    <source>
        <dbReference type="ARBA" id="ARBA00022692"/>
    </source>
</evidence>
<accession>A0AAX2CNJ7</accession>
<keyword evidence="3 5" id="KW-1133">Transmembrane helix</keyword>
<dbReference type="AlphaFoldDB" id="A0AAX2CNJ7"/>
<comment type="caution">
    <text evidence="7">The sequence shown here is derived from an EMBL/GenBank/DDBJ whole genome shotgun (WGS) entry which is preliminary data.</text>
</comment>
<gene>
    <name evidence="7" type="ORF">BCB44BAC_04249</name>
</gene>
<evidence type="ECO:0000313" key="8">
    <source>
        <dbReference type="Proteomes" id="UP000242164"/>
    </source>
</evidence>
<dbReference type="Pfam" id="PF04893">
    <property type="entry name" value="Yip1"/>
    <property type="match status" value="1"/>
</dbReference>
<feature type="domain" description="Yip1" evidence="6">
    <location>
        <begin position="18"/>
        <end position="213"/>
    </location>
</feature>
<keyword evidence="2 5" id="KW-0812">Transmembrane</keyword>
<dbReference type="Proteomes" id="UP000242164">
    <property type="component" value="Unassembled WGS sequence"/>
</dbReference>
<evidence type="ECO:0000256" key="4">
    <source>
        <dbReference type="ARBA" id="ARBA00023136"/>
    </source>
</evidence>
<organism evidence="7 8">
    <name type="scientific">Bacillus cytotoxicus</name>
    <dbReference type="NCBI Taxonomy" id="580165"/>
    <lineage>
        <taxon>Bacteria</taxon>
        <taxon>Bacillati</taxon>
        <taxon>Bacillota</taxon>
        <taxon>Bacilli</taxon>
        <taxon>Bacillales</taxon>
        <taxon>Bacillaceae</taxon>
        <taxon>Bacillus</taxon>
        <taxon>Bacillus cereus group</taxon>
    </lineage>
</organism>
<protein>
    <recommendedName>
        <fullName evidence="6">Yip1 domain-containing protein</fullName>
    </recommendedName>
</protein>
<feature type="transmembrane region" description="Helical" evidence="5">
    <location>
        <begin position="126"/>
        <end position="146"/>
    </location>
</feature>
<comment type="subcellular location">
    <subcellularLocation>
        <location evidence="1">Membrane</location>
        <topology evidence="1">Multi-pass membrane protein</topology>
    </subcellularLocation>
</comment>
<evidence type="ECO:0000256" key="1">
    <source>
        <dbReference type="ARBA" id="ARBA00004141"/>
    </source>
</evidence>